<dbReference type="InterPro" id="IPR049503">
    <property type="entry name" value="AbiJ_NTD4"/>
</dbReference>
<name>A0ABP9G6C8_9SPHI</name>
<dbReference type="Pfam" id="PF18863">
    <property type="entry name" value="AbiJ_NTD4"/>
    <property type="match status" value="1"/>
</dbReference>
<evidence type="ECO:0000259" key="1">
    <source>
        <dbReference type="Pfam" id="PF18863"/>
    </source>
</evidence>
<keyword evidence="3" id="KW-1185">Reference proteome</keyword>
<dbReference type="RefSeq" id="WP_345334117.1">
    <property type="nucleotide sequence ID" value="NZ_BAABJI010000004.1"/>
</dbReference>
<comment type="caution">
    <text evidence="2">The sequence shown here is derived from an EMBL/GenBank/DDBJ whole genome shotgun (WGS) entry which is preliminary data.</text>
</comment>
<dbReference type="Proteomes" id="UP001501436">
    <property type="component" value="Unassembled WGS sequence"/>
</dbReference>
<evidence type="ECO:0000313" key="2">
    <source>
        <dbReference type="EMBL" id="GAA4930373.1"/>
    </source>
</evidence>
<evidence type="ECO:0000313" key="3">
    <source>
        <dbReference type="Proteomes" id="UP001501436"/>
    </source>
</evidence>
<sequence length="284" mass="33225">MPLFSQRLGLKPIKVEIQRERADSELRNELWNAIYITYFHNQTSKLIMNLSSSKSILLQKIWIYYFKQAFDELPNYVYEITERIKNEMLRKMWHDLFDILEFIPDNYNEENEKSDESAINKKFYAWANKILERHLSAYRFVNGLLTEITSSEEIDVIEHAVNNIKFLPPVLHLRRALELFSDRSNPDYRNSIKESISAIESFCKTITEDSKATLGKALAVIEKKHELHASLKSAFNALYGYTSDAQGIRHALMDESELRQEDAKFMLVTCSAFINYLSTKTNND</sequence>
<accession>A0ABP9G6C8</accession>
<proteinExistence type="predicted"/>
<protein>
    <recommendedName>
        <fullName evidence="1">HEPN AbiJ-N-terminal domain-containing protein</fullName>
    </recommendedName>
</protein>
<reference evidence="3" key="1">
    <citation type="journal article" date="2019" name="Int. J. Syst. Evol. Microbiol.">
        <title>The Global Catalogue of Microorganisms (GCM) 10K type strain sequencing project: providing services to taxonomists for standard genome sequencing and annotation.</title>
        <authorList>
            <consortium name="The Broad Institute Genomics Platform"/>
            <consortium name="The Broad Institute Genome Sequencing Center for Infectious Disease"/>
            <person name="Wu L."/>
            <person name="Ma J."/>
        </authorList>
    </citation>
    <scope>NUCLEOTIDE SEQUENCE [LARGE SCALE GENOMIC DNA]</scope>
    <source>
        <strain evidence="3">JCM 18283</strain>
    </source>
</reference>
<gene>
    <name evidence="2" type="ORF">GCM10023313_39040</name>
</gene>
<feature type="domain" description="HEPN AbiJ-N-terminal" evidence="1">
    <location>
        <begin position="3"/>
        <end position="163"/>
    </location>
</feature>
<dbReference type="EMBL" id="BAABJI010000004">
    <property type="protein sequence ID" value="GAA4930373.1"/>
    <property type="molecule type" value="Genomic_DNA"/>
</dbReference>
<organism evidence="2 3">
    <name type="scientific">Mucilaginibacter defluvii</name>
    <dbReference type="NCBI Taxonomy" id="1196019"/>
    <lineage>
        <taxon>Bacteria</taxon>
        <taxon>Pseudomonadati</taxon>
        <taxon>Bacteroidota</taxon>
        <taxon>Sphingobacteriia</taxon>
        <taxon>Sphingobacteriales</taxon>
        <taxon>Sphingobacteriaceae</taxon>
        <taxon>Mucilaginibacter</taxon>
    </lineage>
</organism>